<evidence type="ECO:0000313" key="2">
    <source>
        <dbReference type="Proteomes" id="UP000253204"/>
    </source>
</evidence>
<name>A0A368TRA3_9GAMM</name>
<dbReference type="AlphaFoldDB" id="A0A368TRA3"/>
<sequence length="249" mass="26462">MAAHKYWRAKLMTAPTLSTLELSEFHLFDGATRVDAAATLTASAAPTGPLTNLSDNNTATGCYWSTGGDAVVLTWTFPTAVQVTGIELGARTTASRFPTALVLQGGDAVTGTGPSPEYTTLMGFGVKAFASAAKTGVMLQAVQPTDGGVIYSAFDFQTPSGIGRVPYDVKREILPATTPKTYTPQFAKVRLVRDIDGKVIREEWSDPTTGEGAFEGVDENYTYSVIAIYPSADFRAVIADRIEPEGYPG</sequence>
<evidence type="ECO:0000313" key="1">
    <source>
        <dbReference type="EMBL" id="RCV87138.1"/>
    </source>
</evidence>
<dbReference type="RefSeq" id="WP_114488114.1">
    <property type="nucleotide sequence ID" value="NZ_QPIJ01000054.1"/>
</dbReference>
<dbReference type="Proteomes" id="UP000253204">
    <property type="component" value="Unassembled WGS sequence"/>
</dbReference>
<organism evidence="1 2">
    <name type="scientific">Vreelandella rituensis</name>
    <dbReference type="NCBI Taxonomy" id="2282306"/>
    <lineage>
        <taxon>Bacteria</taxon>
        <taxon>Pseudomonadati</taxon>
        <taxon>Pseudomonadota</taxon>
        <taxon>Gammaproteobacteria</taxon>
        <taxon>Oceanospirillales</taxon>
        <taxon>Halomonadaceae</taxon>
        <taxon>Vreelandella</taxon>
    </lineage>
</organism>
<proteinExistence type="predicted"/>
<protein>
    <submittedName>
        <fullName evidence="1">Uncharacterized protein</fullName>
    </submittedName>
</protein>
<dbReference type="EMBL" id="QPIJ01000054">
    <property type="protein sequence ID" value="RCV87138.1"/>
    <property type="molecule type" value="Genomic_DNA"/>
</dbReference>
<reference evidence="1 2" key="1">
    <citation type="submission" date="2018-07" db="EMBL/GenBank/DDBJ databases">
        <title>Halomonas rutogse sp. nov., isolated from Lake TangqianCo on Tibetan Plateau.</title>
        <authorList>
            <person name="Lu H."/>
            <person name="Xing P."/>
            <person name="Wu Q."/>
        </authorList>
    </citation>
    <scope>NUCLEOTIDE SEQUENCE [LARGE SCALE GENOMIC DNA]</scope>
    <source>
        <strain evidence="1 2">TQ8S</strain>
    </source>
</reference>
<comment type="caution">
    <text evidence="1">The sequence shown here is derived from an EMBL/GenBank/DDBJ whole genome shotgun (WGS) entry which is preliminary data.</text>
</comment>
<dbReference type="OrthoDB" id="7058206at2"/>
<gene>
    <name evidence="1" type="ORF">DU506_17175</name>
</gene>
<accession>A0A368TRA3</accession>
<keyword evidence="2" id="KW-1185">Reference proteome</keyword>